<dbReference type="Gene3D" id="2.40.70.10">
    <property type="entry name" value="Acid Proteases"/>
    <property type="match status" value="1"/>
</dbReference>
<comment type="caution">
    <text evidence="4">The sequence shown here is derived from an EMBL/GenBank/DDBJ whole genome shotgun (WGS) entry which is preliminary data.</text>
</comment>
<reference evidence="4" key="1">
    <citation type="submission" date="2023-06" db="EMBL/GenBank/DDBJ databases">
        <title>Male Hemibagrus guttatus genome.</title>
        <authorList>
            <person name="Bian C."/>
        </authorList>
    </citation>
    <scope>NUCLEOTIDE SEQUENCE</scope>
    <source>
        <strain evidence="4">Male_cb2023</strain>
        <tissue evidence="4">Muscle</tissue>
    </source>
</reference>
<gene>
    <name evidence="4" type="ORF">QTP70_001009</name>
</gene>
<dbReference type="InterPro" id="IPR021109">
    <property type="entry name" value="Peptidase_aspartic_dom_sf"/>
</dbReference>
<evidence type="ECO:0000313" key="5">
    <source>
        <dbReference type="Proteomes" id="UP001274896"/>
    </source>
</evidence>
<feature type="domain" description="Retropepsins" evidence="3">
    <location>
        <begin position="67"/>
        <end position="100"/>
    </location>
</feature>
<protein>
    <recommendedName>
        <fullName evidence="3">Retropepsins domain-containing protein</fullName>
    </recommendedName>
</protein>
<keyword evidence="1" id="KW-0378">Hydrolase</keyword>
<dbReference type="AlphaFoldDB" id="A0AAE0R8T4"/>
<dbReference type="GO" id="GO:0006508">
    <property type="term" value="P:proteolysis"/>
    <property type="evidence" value="ECO:0007669"/>
    <property type="project" value="InterPro"/>
</dbReference>
<dbReference type="EMBL" id="JAUCMX010000004">
    <property type="protein sequence ID" value="KAK3547919.1"/>
    <property type="molecule type" value="Genomic_DNA"/>
</dbReference>
<accession>A0AAE0R8T4</accession>
<evidence type="ECO:0000256" key="1">
    <source>
        <dbReference type="ARBA" id="ARBA00022801"/>
    </source>
</evidence>
<dbReference type="SUPFAM" id="SSF50630">
    <property type="entry name" value="Acid proteases"/>
    <property type="match status" value="1"/>
</dbReference>
<evidence type="ECO:0000256" key="2">
    <source>
        <dbReference type="SAM" id="MobiDB-lite"/>
    </source>
</evidence>
<proteinExistence type="predicted"/>
<name>A0AAE0R8T4_9TELE</name>
<dbReference type="InterPro" id="IPR001969">
    <property type="entry name" value="Aspartic_peptidase_AS"/>
</dbReference>
<keyword evidence="5" id="KW-1185">Reference proteome</keyword>
<sequence>MPPEAQRITHNGIASLAKSRRITSEVQCRRGPVDEPMPTKPELPPPARASKPWLAGCVLHAAAAPKAPRVTVELNGRSVPALLDSGSTVTLIQITTLPRPTRLAGTMPVLCVHGNVWLVPSVQVCIRGPAGKWPLIAGVIPNLPVPVLLGWYWPGFLTIVKASTPVRWPRSPRTRTKPACMAHGAPDTKPSSPA</sequence>
<dbReference type="Proteomes" id="UP001274896">
    <property type="component" value="Unassembled WGS sequence"/>
</dbReference>
<dbReference type="Pfam" id="PF00077">
    <property type="entry name" value="RVP"/>
    <property type="match status" value="1"/>
</dbReference>
<evidence type="ECO:0000313" key="4">
    <source>
        <dbReference type="EMBL" id="KAK3547919.1"/>
    </source>
</evidence>
<dbReference type="GO" id="GO:0004190">
    <property type="term" value="F:aspartic-type endopeptidase activity"/>
    <property type="evidence" value="ECO:0007669"/>
    <property type="project" value="InterPro"/>
</dbReference>
<organism evidence="4 5">
    <name type="scientific">Hemibagrus guttatus</name>
    <dbReference type="NCBI Taxonomy" id="175788"/>
    <lineage>
        <taxon>Eukaryota</taxon>
        <taxon>Metazoa</taxon>
        <taxon>Chordata</taxon>
        <taxon>Craniata</taxon>
        <taxon>Vertebrata</taxon>
        <taxon>Euteleostomi</taxon>
        <taxon>Actinopterygii</taxon>
        <taxon>Neopterygii</taxon>
        <taxon>Teleostei</taxon>
        <taxon>Ostariophysi</taxon>
        <taxon>Siluriformes</taxon>
        <taxon>Bagridae</taxon>
        <taxon>Hemibagrus</taxon>
    </lineage>
</organism>
<feature type="region of interest" description="Disordered" evidence="2">
    <location>
        <begin position="168"/>
        <end position="194"/>
    </location>
</feature>
<evidence type="ECO:0000259" key="3">
    <source>
        <dbReference type="Pfam" id="PF00077"/>
    </source>
</evidence>
<feature type="region of interest" description="Disordered" evidence="2">
    <location>
        <begin position="21"/>
        <end position="46"/>
    </location>
</feature>
<dbReference type="InterPro" id="IPR018061">
    <property type="entry name" value="Retropepsins"/>
</dbReference>
<dbReference type="PROSITE" id="PS00141">
    <property type="entry name" value="ASP_PROTEASE"/>
    <property type="match status" value="1"/>
</dbReference>